<evidence type="ECO:0000256" key="7">
    <source>
        <dbReference type="RuleBase" id="RU362065"/>
    </source>
</evidence>
<dbReference type="Pfam" id="PF06429">
    <property type="entry name" value="Flg_bbr_C"/>
    <property type="match status" value="1"/>
</dbReference>
<evidence type="ECO:0000313" key="11">
    <source>
        <dbReference type="EMBL" id="MFD1722233.1"/>
    </source>
</evidence>
<dbReference type="PANTHER" id="PTHR30033:SF1">
    <property type="entry name" value="FLAGELLAR HOOK-ASSOCIATED PROTEIN 1"/>
    <property type="match status" value="1"/>
</dbReference>
<evidence type="ECO:0000259" key="8">
    <source>
        <dbReference type="Pfam" id="PF00460"/>
    </source>
</evidence>
<evidence type="ECO:0000256" key="4">
    <source>
        <dbReference type="ARBA" id="ARBA00016244"/>
    </source>
</evidence>
<keyword evidence="11" id="KW-0966">Cell projection</keyword>
<dbReference type="InterPro" id="IPR001444">
    <property type="entry name" value="Flag_bb_rod_N"/>
</dbReference>
<dbReference type="RefSeq" id="WP_377935155.1">
    <property type="nucleotide sequence ID" value="NZ_JBHUEA010000018.1"/>
</dbReference>
<proteinExistence type="inferred from homology"/>
<evidence type="ECO:0000256" key="2">
    <source>
        <dbReference type="ARBA" id="ARBA00004613"/>
    </source>
</evidence>
<keyword evidence="5 7" id="KW-0964">Secreted</keyword>
<evidence type="ECO:0000256" key="3">
    <source>
        <dbReference type="ARBA" id="ARBA00009677"/>
    </source>
</evidence>
<evidence type="ECO:0000256" key="6">
    <source>
        <dbReference type="ARBA" id="ARBA00023143"/>
    </source>
</evidence>
<keyword evidence="12" id="KW-1185">Reference proteome</keyword>
<dbReference type="Pfam" id="PF00460">
    <property type="entry name" value="Flg_bb_rod"/>
    <property type="match status" value="1"/>
</dbReference>
<gene>
    <name evidence="7 11" type="primary">flgK</name>
    <name evidence="11" type="ORF">ACFSBI_11795</name>
</gene>
<dbReference type="InterPro" id="IPR010930">
    <property type="entry name" value="Flg_bb/hook_C_dom"/>
</dbReference>
<reference evidence="12" key="1">
    <citation type="journal article" date="2019" name="Int. J. Syst. Evol. Microbiol.">
        <title>The Global Catalogue of Microorganisms (GCM) 10K type strain sequencing project: providing services to taxonomists for standard genome sequencing and annotation.</title>
        <authorList>
            <consortium name="The Broad Institute Genomics Platform"/>
            <consortium name="The Broad Institute Genome Sequencing Center for Infectious Disease"/>
            <person name="Wu L."/>
            <person name="Ma J."/>
        </authorList>
    </citation>
    <scope>NUCLEOTIDE SEQUENCE [LARGE SCALE GENOMIC DNA]</scope>
    <source>
        <strain evidence="12">CGMCC 1.12471</strain>
    </source>
</reference>
<evidence type="ECO:0000313" key="12">
    <source>
        <dbReference type="Proteomes" id="UP001597347"/>
    </source>
</evidence>
<dbReference type="Proteomes" id="UP001597347">
    <property type="component" value="Unassembled WGS sequence"/>
</dbReference>
<feature type="domain" description="Flagellar basal body rod protein N-terminal" evidence="8">
    <location>
        <begin position="8"/>
        <end position="38"/>
    </location>
</feature>
<comment type="similarity">
    <text evidence="3 7">Belongs to the flagella basal body rod proteins family.</text>
</comment>
<keyword evidence="11" id="KW-0969">Cilium</keyword>
<comment type="caution">
    <text evidence="11">The sequence shown here is derived from an EMBL/GenBank/DDBJ whole genome shotgun (WGS) entry which is preliminary data.</text>
</comment>
<feature type="domain" description="Flagellar hook-associated protein FlgK helical" evidence="10">
    <location>
        <begin position="100"/>
        <end position="341"/>
    </location>
</feature>
<name>A0ABW4LHK2_9MICO</name>
<dbReference type="EMBL" id="JBHUEA010000018">
    <property type="protein sequence ID" value="MFD1722233.1"/>
    <property type="molecule type" value="Genomic_DNA"/>
</dbReference>
<dbReference type="SUPFAM" id="SSF64518">
    <property type="entry name" value="Phase 1 flagellin"/>
    <property type="match status" value="1"/>
</dbReference>
<keyword evidence="6 7" id="KW-0975">Bacterial flagellum</keyword>
<dbReference type="PANTHER" id="PTHR30033">
    <property type="entry name" value="FLAGELLAR HOOK-ASSOCIATED PROTEIN 1"/>
    <property type="match status" value="1"/>
</dbReference>
<accession>A0ABW4LHK2</accession>
<dbReference type="PRINTS" id="PR01005">
    <property type="entry name" value="FLGHOOKAP1"/>
</dbReference>
<dbReference type="InterPro" id="IPR002371">
    <property type="entry name" value="FlgK"/>
</dbReference>
<keyword evidence="11" id="KW-0282">Flagellum</keyword>
<dbReference type="Pfam" id="PF22638">
    <property type="entry name" value="FlgK_D1"/>
    <property type="match status" value="1"/>
</dbReference>
<organism evidence="11 12">
    <name type="scientific">Amnibacterium endophyticum</name>
    <dbReference type="NCBI Taxonomy" id="2109337"/>
    <lineage>
        <taxon>Bacteria</taxon>
        <taxon>Bacillati</taxon>
        <taxon>Actinomycetota</taxon>
        <taxon>Actinomycetes</taxon>
        <taxon>Micrococcales</taxon>
        <taxon>Microbacteriaceae</taxon>
        <taxon>Amnibacterium</taxon>
    </lineage>
</organism>
<dbReference type="NCBIfam" id="TIGR02492">
    <property type="entry name" value="flgK_ends"/>
    <property type="match status" value="1"/>
</dbReference>
<evidence type="ECO:0000256" key="1">
    <source>
        <dbReference type="ARBA" id="ARBA00004365"/>
    </source>
</evidence>
<comment type="subcellular location">
    <subcellularLocation>
        <location evidence="1 7">Bacterial flagellum</location>
    </subcellularLocation>
    <subcellularLocation>
        <location evidence="2 7">Secreted</location>
    </subcellularLocation>
</comment>
<sequence length="476" mass="47572">MASTFGAFNTAYSGLAAARAALELTGQNVANVNTPGYTRQRVDQVSVPGTDYANRFTLGLNIGQGTQITGISRLGDALIDSRVRDTAATSGYWSSASSALSTVETGLAEPGSNGLSSALTAFWNAWGAMSNSPTSSSAASTLLSTAQSLTGRIAAGYTAAQTGWTNQRTATSDTVAQINQATSAVATLNDQILRITVSGGNANELMDRRDAALTTLSTLAGATTRTAANGSMDVIIGGSTVVSGGSAKALALGGSASMESAAGHPIQLEFADKPGTALRVESGTVAAQISSLAAATPEHTGGAFAEAAAAYDSMASTLEQKVNAAHEAGQTPSGATGAKFFDFSNATGSRALTLTIVPTSVAGIAASSATPGSSDGQVADAISQLGTGADAPDADWSTFVTRLGALTQAATTRASVADSAATAATTAQTSQSGVDLDEETANLVVFQHAYQGAARVLSAVDEMLDTLINRTGAGRG</sequence>
<evidence type="ECO:0000259" key="10">
    <source>
        <dbReference type="Pfam" id="PF22638"/>
    </source>
</evidence>
<feature type="domain" description="Flagellar basal-body/hook protein C-terminal" evidence="9">
    <location>
        <begin position="430"/>
        <end position="469"/>
    </location>
</feature>
<protein>
    <recommendedName>
        <fullName evidence="4 7">Flagellar hook-associated protein 1</fullName>
        <shortName evidence="7">HAP1</shortName>
    </recommendedName>
</protein>
<evidence type="ECO:0000256" key="5">
    <source>
        <dbReference type="ARBA" id="ARBA00022525"/>
    </source>
</evidence>
<evidence type="ECO:0000259" key="9">
    <source>
        <dbReference type="Pfam" id="PF06429"/>
    </source>
</evidence>
<dbReference type="InterPro" id="IPR053927">
    <property type="entry name" value="FlgK_helical"/>
</dbReference>